<dbReference type="STRING" id="706433.HMPREF9430_00824"/>
<dbReference type="AlphaFoldDB" id="E7MMQ7"/>
<gene>
    <name evidence="1" type="ORF">HMPREF9430_00824</name>
</gene>
<sequence length="56" mass="6882">MRVSRGIYFDPTFNDFDELYFLQKQFKKKVSVYQIKKDSWVLNRYNACRNNDGKYC</sequence>
<dbReference type="Proteomes" id="UP000004097">
    <property type="component" value="Unassembled WGS sequence"/>
</dbReference>
<accession>E7MMQ7</accession>
<organism evidence="1 2">
    <name type="scientific">Solobacterium moorei F0204</name>
    <dbReference type="NCBI Taxonomy" id="706433"/>
    <lineage>
        <taxon>Bacteria</taxon>
        <taxon>Bacillati</taxon>
        <taxon>Bacillota</taxon>
        <taxon>Erysipelotrichia</taxon>
        <taxon>Erysipelotrichales</taxon>
        <taxon>Erysipelotrichaceae</taxon>
        <taxon>Solobacterium</taxon>
    </lineage>
</organism>
<evidence type="ECO:0000313" key="2">
    <source>
        <dbReference type="Proteomes" id="UP000004097"/>
    </source>
</evidence>
<proteinExistence type="predicted"/>
<reference evidence="1 2" key="1">
    <citation type="submission" date="2010-08" db="EMBL/GenBank/DDBJ databases">
        <authorList>
            <person name="Weinstock G."/>
            <person name="Sodergren E."/>
            <person name="Clifton S."/>
            <person name="Fulton L."/>
            <person name="Fulton B."/>
            <person name="Courtney L."/>
            <person name="Fronick C."/>
            <person name="Harrison M."/>
            <person name="Strong C."/>
            <person name="Farmer C."/>
            <person name="Delahaunty K."/>
            <person name="Markovic C."/>
            <person name="Hall O."/>
            <person name="Minx P."/>
            <person name="Tomlinson C."/>
            <person name="Mitreva M."/>
            <person name="Hou S."/>
            <person name="Chen J."/>
            <person name="Wollam A."/>
            <person name="Pepin K.H."/>
            <person name="Johnson M."/>
            <person name="Bhonagiri V."/>
            <person name="Zhang X."/>
            <person name="Suruliraj S."/>
            <person name="Warren W."/>
            <person name="Chinwalla A."/>
            <person name="Mardis E.R."/>
            <person name="Wilson R.K."/>
        </authorList>
    </citation>
    <scope>NUCLEOTIDE SEQUENCE [LARGE SCALE GENOMIC DNA]</scope>
    <source>
        <strain evidence="1 2">F0204</strain>
    </source>
</reference>
<protein>
    <submittedName>
        <fullName evidence="1">Uncharacterized protein</fullName>
    </submittedName>
</protein>
<keyword evidence="2" id="KW-1185">Reference proteome</keyword>
<dbReference type="EMBL" id="AECQ01000013">
    <property type="protein sequence ID" value="EFW24641.1"/>
    <property type="molecule type" value="Genomic_DNA"/>
</dbReference>
<name>E7MMQ7_9FIRM</name>
<dbReference type="HOGENOM" id="CLU_3011943_0_0_9"/>
<evidence type="ECO:0000313" key="1">
    <source>
        <dbReference type="EMBL" id="EFW24641.1"/>
    </source>
</evidence>
<comment type="caution">
    <text evidence="1">The sequence shown here is derived from an EMBL/GenBank/DDBJ whole genome shotgun (WGS) entry which is preliminary data.</text>
</comment>